<dbReference type="PANTHER" id="PTHR21148">
    <property type="entry name" value="THIOREDOXIN DOMAIN-CONTAINING PROTEIN 9"/>
    <property type="match status" value="1"/>
</dbReference>
<dbReference type="InterPro" id="IPR036249">
    <property type="entry name" value="Thioredoxin-like_sf"/>
</dbReference>
<feature type="domain" description="Thioredoxin" evidence="2">
    <location>
        <begin position="71"/>
        <end position="154"/>
    </location>
</feature>
<accession>A0A3Q0J7X6</accession>
<dbReference type="Gene3D" id="3.40.30.10">
    <property type="entry name" value="Glutaredoxin"/>
    <property type="match status" value="1"/>
</dbReference>
<dbReference type="SUPFAM" id="SSF52833">
    <property type="entry name" value="Thioredoxin-like"/>
    <property type="match status" value="1"/>
</dbReference>
<organism evidence="3 4">
    <name type="scientific">Diaphorina citri</name>
    <name type="common">Asian citrus psyllid</name>
    <dbReference type="NCBI Taxonomy" id="121845"/>
    <lineage>
        <taxon>Eukaryota</taxon>
        <taxon>Metazoa</taxon>
        <taxon>Ecdysozoa</taxon>
        <taxon>Arthropoda</taxon>
        <taxon>Hexapoda</taxon>
        <taxon>Insecta</taxon>
        <taxon>Pterygota</taxon>
        <taxon>Neoptera</taxon>
        <taxon>Paraneoptera</taxon>
        <taxon>Hemiptera</taxon>
        <taxon>Sternorrhyncha</taxon>
        <taxon>Psylloidea</taxon>
        <taxon>Psyllidae</taxon>
        <taxon>Diaphorininae</taxon>
        <taxon>Diaphorina</taxon>
    </lineage>
</organism>
<proteinExistence type="predicted"/>
<gene>
    <name evidence="4" type="primary">LOC103514223</name>
</gene>
<evidence type="ECO:0000313" key="3">
    <source>
        <dbReference type="Proteomes" id="UP000079169"/>
    </source>
</evidence>
<dbReference type="PaxDb" id="121845-A0A3Q0J7X6"/>
<evidence type="ECO:0000259" key="2">
    <source>
        <dbReference type="Pfam" id="PF00085"/>
    </source>
</evidence>
<dbReference type="KEGG" id="dci:103514223"/>
<protein>
    <recommendedName>
        <fullName evidence="1">Thioredoxin domain-containing protein 9</fullName>
    </recommendedName>
</protein>
<dbReference type="Pfam" id="PF00085">
    <property type="entry name" value="Thioredoxin"/>
    <property type="match status" value="1"/>
</dbReference>
<evidence type="ECO:0000313" key="4">
    <source>
        <dbReference type="RefSeq" id="XP_026683063.1"/>
    </source>
</evidence>
<dbReference type="InterPro" id="IPR013766">
    <property type="entry name" value="Thioredoxin_domain"/>
</dbReference>
<dbReference type="Proteomes" id="UP000079169">
    <property type="component" value="Unplaced"/>
</dbReference>
<reference evidence="4" key="1">
    <citation type="submission" date="2025-08" db="UniProtKB">
        <authorList>
            <consortium name="RefSeq"/>
        </authorList>
    </citation>
    <scope>IDENTIFICATION</scope>
</reference>
<dbReference type="STRING" id="121845.A0A3Q0J7X6"/>
<name>A0A3Q0J7X6_DIACI</name>
<dbReference type="AlphaFoldDB" id="A0A3Q0J7X6"/>
<evidence type="ECO:0000256" key="1">
    <source>
        <dbReference type="ARBA" id="ARBA00026148"/>
    </source>
</evidence>
<dbReference type="RefSeq" id="XP_026683063.1">
    <property type="nucleotide sequence ID" value="XM_026827262.1"/>
</dbReference>
<dbReference type="CDD" id="cd02989">
    <property type="entry name" value="Phd_like_TxnDC9"/>
    <property type="match status" value="1"/>
</dbReference>
<keyword evidence="3" id="KW-1185">Reference proteome</keyword>
<sequence length="219" mass="25596">MESVLQDTVLNVAKNVEKQIDEEIYRLENLDLDSIEKLREDHLKKLKAKAKRNQELKALGHGEYEEIPDEKKFFDLCKKSPNMVVHFYKDGSVNCKILDEHMKTLCKKHLETRFIKLNVERAPFLTERLRIKVIPTLTLVKDSVTKDYIVGFTELGNCADFSTEMLEWRIAQAGVIDYEGDLFNPPDIKKKQKKRLIEKKKIIRGRNSSDEDSDDPDDW</sequence>
<dbReference type="GeneID" id="103514223"/>